<reference evidence="2 3" key="1">
    <citation type="submission" date="2015-09" db="EMBL/GenBank/DDBJ databases">
        <title>Draft genome of the parasitic nematode Teladorsagia circumcincta isolate WARC Sus (inbred).</title>
        <authorList>
            <person name="Mitreva M."/>
        </authorList>
    </citation>
    <scope>NUCLEOTIDE SEQUENCE [LARGE SCALE GENOMIC DNA]</scope>
    <source>
        <strain evidence="2 3">S</strain>
    </source>
</reference>
<name>A0A2G9TNB1_TELCI</name>
<dbReference type="Proteomes" id="UP000230423">
    <property type="component" value="Unassembled WGS sequence"/>
</dbReference>
<dbReference type="EMBL" id="KZ357853">
    <property type="protein sequence ID" value="PIO59427.1"/>
    <property type="molecule type" value="Genomic_DNA"/>
</dbReference>
<dbReference type="AlphaFoldDB" id="A0A2G9TNB1"/>
<feature type="non-terminal residue" evidence="2">
    <location>
        <position position="1"/>
    </location>
</feature>
<evidence type="ECO:0000313" key="3">
    <source>
        <dbReference type="Proteomes" id="UP000230423"/>
    </source>
</evidence>
<evidence type="ECO:0000256" key="1">
    <source>
        <dbReference type="SAM" id="MobiDB-lite"/>
    </source>
</evidence>
<organism evidence="2 3">
    <name type="scientific">Teladorsagia circumcincta</name>
    <name type="common">Brown stomach worm</name>
    <name type="synonym">Ostertagia circumcincta</name>
    <dbReference type="NCBI Taxonomy" id="45464"/>
    <lineage>
        <taxon>Eukaryota</taxon>
        <taxon>Metazoa</taxon>
        <taxon>Ecdysozoa</taxon>
        <taxon>Nematoda</taxon>
        <taxon>Chromadorea</taxon>
        <taxon>Rhabditida</taxon>
        <taxon>Rhabditina</taxon>
        <taxon>Rhabditomorpha</taxon>
        <taxon>Strongyloidea</taxon>
        <taxon>Trichostrongylidae</taxon>
        <taxon>Teladorsagia</taxon>
    </lineage>
</organism>
<dbReference type="OrthoDB" id="5874467at2759"/>
<protein>
    <submittedName>
        <fullName evidence="2">Uncharacterized protein</fullName>
    </submittedName>
</protein>
<sequence>GKSKENEQAADDGGYESCPDLSPEELKKIAAQR</sequence>
<evidence type="ECO:0000313" key="2">
    <source>
        <dbReference type="EMBL" id="PIO59427.1"/>
    </source>
</evidence>
<proteinExistence type="predicted"/>
<feature type="compositionally biased region" description="Basic and acidic residues" evidence="1">
    <location>
        <begin position="24"/>
        <end position="33"/>
    </location>
</feature>
<keyword evidence="3" id="KW-1185">Reference proteome</keyword>
<feature type="region of interest" description="Disordered" evidence="1">
    <location>
        <begin position="1"/>
        <end position="33"/>
    </location>
</feature>
<accession>A0A2G9TNB1</accession>
<gene>
    <name evidence="2" type="ORF">TELCIR_19110</name>
</gene>